<dbReference type="AlphaFoldDB" id="A0AAN6JIX5"/>
<dbReference type="Proteomes" id="UP001176521">
    <property type="component" value="Unassembled WGS sequence"/>
</dbReference>
<organism evidence="2 3">
    <name type="scientific">Tilletia horrida</name>
    <dbReference type="NCBI Taxonomy" id="155126"/>
    <lineage>
        <taxon>Eukaryota</taxon>
        <taxon>Fungi</taxon>
        <taxon>Dikarya</taxon>
        <taxon>Basidiomycota</taxon>
        <taxon>Ustilaginomycotina</taxon>
        <taxon>Exobasidiomycetes</taxon>
        <taxon>Tilletiales</taxon>
        <taxon>Tilletiaceae</taxon>
        <taxon>Tilletia</taxon>
    </lineage>
</organism>
<name>A0AAN6JIX5_9BASI</name>
<dbReference type="EMBL" id="JAPDMQ010000405">
    <property type="protein sequence ID" value="KAK0525289.1"/>
    <property type="molecule type" value="Genomic_DNA"/>
</dbReference>
<sequence length="459" mass="50372">MSKDGTLEACDAISVIFKRYRQPPPTSPLSQMTNQSRAKPPLASLVRDSNAAVDVAAKEYDQSVAASHSKTWDHPMYTLGQDWHRLLAGQSESDTGVYSSERFSLGQAPGLQVMWEHRTERVNIATLSTFKVRLQELHHGMLEGVILGNGVVIAGEAVLACLLEDPGSLQAYADCGLDLVLYGSTSRQATIRLGQIEQVLRRNVPNFDTYVEIVRTANDVTFRPTCQAPSTLRLLRISLCAHRSLAEIAEMFEVSPARVFFDGKDVFFCAAAARSIAIGMIVADATIRGISTSTVLRYAARGFAWSILGEDEQTNIFVHASIKNTNAKFGQLLRAGSGGRNTIDIVRRWMGGQVAQWSYGLSAFARLVPLWTYLRGAEEDVQCLFQATAEIHSAYLRDIQTSHEGLPALYLKYVNAFSSMGFWATGVDVKNVSELKTAAGVPLCIERTSVPTDRMVISV</sequence>
<reference evidence="2" key="1">
    <citation type="journal article" date="2023" name="PhytoFront">
        <title>Draft Genome Resources of Seven Strains of Tilletia horrida, Causal Agent of Kernel Smut of Rice.</title>
        <authorList>
            <person name="Khanal S."/>
            <person name="Antony Babu S."/>
            <person name="Zhou X.G."/>
        </authorList>
    </citation>
    <scope>NUCLEOTIDE SEQUENCE</scope>
    <source>
        <strain evidence="2">TX3</strain>
    </source>
</reference>
<evidence type="ECO:0000313" key="3">
    <source>
        <dbReference type="Proteomes" id="UP001176521"/>
    </source>
</evidence>
<evidence type="ECO:0000313" key="2">
    <source>
        <dbReference type="EMBL" id="KAK0525289.1"/>
    </source>
</evidence>
<gene>
    <name evidence="2" type="ORF">OC842_005547</name>
</gene>
<evidence type="ECO:0000256" key="1">
    <source>
        <dbReference type="SAM" id="MobiDB-lite"/>
    </source>
</evidence>
<feature type="region of interest" description="Disordered" evidence="1">
    <location>
        <begin position="21"/>
        <end position="41"/>
    </location>
</feature>
<feature type="non-terminal residue" evidence="2">
    <location>
        <position position="459"/>
    </location>
</feature>
<keyword evidence="3" id="KW-1185">Reference proteome</keyword>
<proteinExistence type="predicted"/>
<protein>
    <submittedName>
        <fullName evidence="2">Uncharacterized protein</fullName>
    </submittedName>
</protein>
<comment type="caution">
    <text evidence="2">The sequence shown here is derived from an EMBL/GenBank/DDBJ whole genome shotgun (WGS) entry which is preliminary data.</text>
</comment>
<feature type="compositionally biased region" description="Polar residues" evidence="1">
    <location>
        <begin position="28"/>
        <end position="37"/>
    </location>
</feature>
<accession>A0AAN6JIX5</accession>